<dbReference type="InterPro" id="IPR003343">
    <property type="entry name" value="Big_2"/>
</dbReference>
<dbReference type="Gene3D" id="2.60.120.260">
    <property type="entry name" value="Galactose-binding domain-like"/>
    <property type="match status" value="1"/>
</dbReference>
<dbReference type="EMBL" id="VUOE01000001">
    <property type="protein sequence ID" value="KAA2219196.1"/>
    <property type="molecule type" value="Genomic_DNA"/>
</dbReference>
<dbReference type="GO" id="GO:0046872">
    <property type="term" value="F:metal ion binding"/>
    <property type="evidence" value="ECO:0007669"/>
    <property type="project" value="UniProtKB-KW"/>
</dbReference>
<keyword evidence="3" id="KW-1015">Disulfide bond</keyword>
<dbReference type="InterPro" id="IPR011042">
    <property type="entry name" value="6-blade_b-propeller_TolB-like"/>
</dbReference>
<evidence type="ECO:0000259" key="4">
    <source>
        <dbReference type="PROSITE" id="PS50022"/>
    </source>
</evidence>
<dbReference type="Pfam" id="PF22633">
    <property type="entry name" value="F5_F8_type_C_2"/>
    <property type="match status" value="1"/>
</dbReference>
<accession>A0A5B2TXG1</accession>
<dbReference type="PANTHER" id="PTHR19328:SF13">
    <property type="entry name" value="HIPL1 PROTEIN"/>
    <property type="match status" value="1"/>
</dbReference>
<dbReference type="SMART" id="SM00607">
    <property type="entry name" value="FTP"/>
    <property type="match status" value="1"/>
</dbReference>
<dbReference type="Proteomes" id="UP000323188">
    <property type="component" value="Unassembled WGS sequence"/>
</dbReference>
<evidence type="ECO:0000313" key="6">
    <source>
        <dbReference type="Proteomes" id="UP000323188"/>
    </source>
</evidence>
<dbReference type="Pfam" id="PF02368">
    <property type="entry name" value="Big_2"/>
    <property type="match status" value="3"/>
</dbReference>
<dbReference type="InterPro" id="IPR012938">
    <property type="entry name" value="Glc/Sorbosone_DH"/>
</dbReference>
<protein>
    <recommendedName>
        <fullName evidence="4">F5/8 type C domain-containing protein</fullName>
    </recommendedName>
</protein>
<dbReference type="InterPro" id="IPR011041">
    <property type="entry name" value="Quinoprot_gluc/sorb_DH_b-prop"/>
</dbReference>
<dbReference type="SMART" id="SM00635">
    <property type="entry name" value="BID_2"/>
    <property type="match status" value="3"/>
</dbReference>
<dbReference type="Gene3D" id="2.60.40.1080">
    <property type="match status" value="3"/>
</dbReference>
<organism evidence="5 6">
    <name type="scientific">Maribacter flavus</name>
    <dbReference type="NCBI Taxonomy" id="1658664"/>
    <lineage>
        <taxon>Bacteria</taxon>
        <taxon>Pseudomonadati</taxon>
        <taxon>Bacteroidota</taxon>
        <taxon>Flavobacteriia</taxon>
        <taxon>Flavobacteriales</taxon>
        <taxon>Flavobacteriaceae</taxon>
        <taxon>Maribacter</taxon>
    </lineage>
</organism>
<keyword evidence="2" id="KW-0106">Calcium</keyword>
<dbReference type="InterPro" id="IPR036280">
    <property type="entry name" value="Multihaem_cyt_sf"/>
</dbReference>
<proteinExistence type="predicted"/>
<name>A0A5B2TXG1_9FLAO</name>
<dbReference type="SUPFAM" id="SSF49373">
    <property type="entry name" value="Invasin/intimin cell-adhesion fragments"/>
    <property type="match status" value="3"/>
</dbReference>
<evidence type="ECO:0000256" key="1">
    <source>
        <dbReference type="ARBA" id="ARBA00022723"/>
    </source>
</evidence>
<keyword evidence="1" id="KW-0479">Metal-binding</keyword>
<sequence>MKIALRSTKRKITILAALALLLLSAAPFFIGSGLDAPEPLGRYLNFNFPAAVPNSNGLPYAPVYTNLTFDSPLTFNELPTSAKIVVGQRDGKIFWFDKDPEVSQKNILLDLSNKVGVVWDGGFLGFTFHPQFGTAGNNYFYTYYTTKDRNGNNFPNMYTTQSCNSEEYWGNFLILSRYTMNPTTMTVNESSEQVMLKLRMYGTTHRGGGLLFGDDGYLYLTTGDQTAFKKSQDIVNNLDGGVLRLDVDRNPARSHAPIKTMPQDHGFSDEITGVGYWIPNDNPFLSPNGARFEEYYSMGHRNPHRMTKDRATGNLYIGEIGGGRHEEINVVKKGKNYGWPLYEGLFRSTFCVSGLYGNMPHEEPLVAFPRSQANAVIGGFVYRGEEIPELKGKYICADYGVGEEIWAVNTSNGTYEQLGNFSSTNIISFGEDKQGELYILKQGVSTLFKLSTKKSFEETLPQTLSATGAFSDLSTLSPSQGIFPYELIESFWSDGALKKRWLGIPNDGTHDTQEEQINFSENGNWDFPIGSVLIKHFEMPLDENNPSVTKRLETRFSVKAANGQFYYVTYKWNEAQTDAVLLTSGLDETLNMKRADGTTEAQVWTYPSRSDCATCHNPSTGGTIGTRTRYLNKDLRYPRTGRTANQLVTLSHLGILDQTITDANTNSLLTYKALTDANASLDEKARSYLDLNCAYCHQAGSDVRADFDMRMVLNLEQTGLLDAGIFNSLGIPDEAILQQGSPEKSIVYLRANSLQDGIAMPPIAKNSIDAQGVALLEAWIRQLGSNTGPNEVNLALNKVAVQSSIGFGGDAAKAVDGNRSGLYSNGSVTHTDTSNNPWWRVDLGREYTISKINMYNRTDCCYERLSGAKLMVGNTPSNNPADYTEVGTANAEPSQFFTNVNTSGRYLMVYLPGNNKILSLAEVEVFGEVTINIPVYNVLTSPNVVNLQVGETFQLNAITEPANATDEGVSWISNDPSIASIDATTGLVTAVGPGEIDVTVTTNDGGYKASALVKVAGTPQNPISVYNVLTSPNQVNLQVGETFQLNAITEPANATDQSVSWISNDPSIASIDATTGLVTANGDGEIDVTVTTNDGGYKASALIKVTGGTAPNISVYNVLVSPKTLTLNEGETFLLNAIVEPDNATNKNVRWFSNDPSIVSVDPDSGLVTANAVGEMDVSVVTEDGGYHATVLVKVIAPNTSSIKLYPMPATDTFNIDLSGYMGKAVVVSLYGPGNQLLKTVSYPANHPAVNQFSVSEYPSGVYYLLFESADGYEGKTLIIN</sequence>
<dbReference type="SUPFAM" id="SSF49785">
    <property type="entry name" value="Galactose-binding domain-like"/>
    <property type="match status" value="1"/>
</dbReference>
<dbReference type="Pfam" id="PF07995">
    <property type="entry name" value="GSDH"/>
    <property type="match status" value="2"/>
</dbReference>
<dbReference type="SUPFAM" id="SSF50952">
    <property type="entry name" value="Soluble quinoprotein glucose dehydrogenase"/>
    <property type="match status" value="1"/>
</dbReference>
<dbReference type="RefSeq" id="WP_154917664.1">
    <property type="nucleotide sequence ID" value="NZ_VUOE01000001.1"/>
</dbReference>
<dbReference type="InterPro" id="IPR008964">
    <property type="entry name" value="Invasin/intimin_cell_adhesion"/>
</dbReference>
<comment type="caution">
    <text evidence="5">The sequence shown here is derived from an EMBL/GenBank/DDBJ whole genome shotgun (WGS) entry which is preliminary data.</text>
</comment>
<feature type="domain" description="F5/8 type C" evidence="4">
    <location>
        <begin position="778"/>
        <end position="928"/>
    </location>
</feature>
<gene>
    <name evidence="5" type="ORF">F0361_06175</name>
</gene>
<dbReference type="InterPro" id="IPR006585">
    <property type="entry name" value="FTP1"/>
</dbReference>
<reference evidence="5 6" key="1">
    <citation type="submission" date="2019-09" db="EMBL/GenBank/DDBJ databases">
        <authorList>
            <person name="Khan S.A."/>
            <person name="Jeon C.O."/>
            <person name="Chun B.H."/>
            <person name="Jeong S.E."/>
        </authorList>
    </citation>
    <scope>NUCLEOTIDE SEQUENCE [LARGE SCALE GENOMIC DNA]</scope>
    <source>
        <strain evidence="5 6">KCTC 42508</strain>
    </source>
</reference>
<evidence type="ECO:0000256" key="2">
    <source>
        <dbReference type="ARBA" id="ARBA00022837"/>
    </source>
</evidence>
<dbReference type="Gene3D" id="2.120.10.30">
    <property type="entry name" value="TolB, C-terminal domain"/>
    <property type="match status" value="1"/>
</dbReference>
<evidence type="ECO:0000313" key="5">
    <source>
        <dbReference type="EMBL" id="KAA2219196.1"/>
    </source>
</evidence>
<dbReference type="SUPFAM" id="SSF48695">
    <property type="entry name" value="Multiheme cytochromes"/>
    <property type="match status" value="1"/>
</dbReference>
<dbReference type="PROSITE" id="PS50022">
    <property type="entry name" value="FA58C_3"/>
    <property type="match status" value="1"/>
</dbReference>
<evidence type="ECO:0000256" key="3">
    <source>
        <dbReference type="ARBA" id="ARBA00023157"/>
    </source>
</evidence>
<dbReference type="InterPro" id="IPR000421">
    <property type="entry name" value="FA58C"/>
</dbReference>
<dbReference type="PANTHER" id="PTHR19328">
    <property type="entry name" value="HEDGEHOG-INTERACTING PROTEIN"/>
    <property type="match status" value="1"/>
</dbReference>
<dbReference type="InterPro" id="IPR008979">
    <property type="entry name" value="Galactose-bd-like_sf"/>
</dbReference>